<proteinExistence type="inferred from homology"/>
<gene>
    <name evidence="6" type="ORF">DW2_18139</name>
</gene>
<evidence type="ECO:0000313" key="7">
    <source>
        <dbReference type="Proteomes" id="UP000028607"/>
    </source>
</evidence>
<name>A0A085TRP5_9RHOB</name>
<evidence type="ECO:0000256" key="4">
    <source>
        <dbReference type="ARBA" id="ARBA00032976"/>
    </source>
</evidence>
<protein>
    <recommendedName>
        <fullName evidence="3">Chitooligosaccharide deacetylase</fullName>
    </recommendedName>
    <alternativeName>
        <fullName evidence="4">Nodulation protein B</fullName>
    </alternativeName>
</protein>
<dbReference type="eggNOG" id="COG0726">
    <property type="taxonomic scope" value="Bacteria"/>
</dbReference>
<dbReference type="STRING" id="1317124.DW2_18139"/>
<dbReference type="EMBL" id="AQRC01000021">
    <property type="protein sequence ID" value="KFE33392.1"/>
    <property type="molecule type" value="Genomic_DNA"/>
</dbReference>
<evidence type="ECO:0000313" key="6">
    <source>
        <dbReference type="EMBL" id="KFE33392.1"/>
    </source>
</evidence>
<dbReference type="Gene3D" id="3.20.20.370">
    <property type="entry name" value="Glycoside hydrolase/deacetylase"/>
    <property type="match status" value="1"/>
</dbReference>
<dbReference type="PATRIC" id="fig|1317124.6.peg.3648"/>
<dbReference type="PANTHER" id="PTHR43123:SF4">
    <property type="entry name" value="POLYSACCHARIDE DEACETYLASE"/>
    <property type="match status" value="1"/>
</dbReference>
<evidence type="ECO:0000259" key="5">
    <source>
        <dbReference type="Pfam" id="PF01522"/>
    </source>
</evidence>
<dbReference type="GO" id="GO:0005975">
    <property type="term" value="P:carbohydrate metabolic process"/>
    <property type="evidence" value="ECO:0007669"/>
    <property type="project" value="InterPro"/>
</dbReference>
<dbReference type="RefSeq" id="WP_238321361.1">
    <property type="nucleotide sequence ID" value="NZ_AQRC01000021.1"/>
</dbReference>
<organism evidence="6 7">
    <name type="scientific">Thioclava atlantica</name>
    <dbReference type="NCBI Taxonomy" id="1317124"/>
    <lineage>
        <taxon>Bacteria</taxon>
        <taxon>Pseudomonadati</taxon>
        <taxon>Pseudomonadota</taxon>
        <taxon>Alphaproteobacteria</taxon>
        <taxon>Rhodobacterales</taxon>
        <taxon>Paracoccaceae</taxon>
        <taxon>Thioclava</taxon>
    </lineage>
</organism>
<comment type="function">
    <text evidence="1">Is involved in generating a small heat-stable compound (Nod), an acylated oligomer of N-acetylglucosamine, that stimulates mitosis in various plant protoplasts.</text>
</comment>
<dbReference type="Pfam" id="PF01522">
    <property type="entry name" value="Polysacc_deac_1"/>
    <property type="match status" value="1"/>
</dbReference>
<accession>A0A085TRP5</accession>
<sequence>MPRDIVQPEIIEAPEGFRWPGDRHVAVVFNIAYEVWSEGATSGVGPMGNPLPVGVFDPNADSYGNYGAQAGIKRLVKELGKSEISANIFTSGAIAERDPDQLRAVIEAGHEIVAHGYAQDLIPAKLSAEDDARYIARTTELLSGALGRHPKGWISPRATAGHDTMRRLIGAGYQWQGDMLDRDLPYLQRYPEGELVSIPLTIDFNDLSHSMRFGRTPREFVEVFDDALEHMLANRDDTVIIDVLVHCHCYGRPAGAWAYSEIAKKCAGRDDIWVTTRGQIAEHFRESL</sequence>
<dbReference type="InterPro" id="IPR002509">
    <property type="entry name" value="NODB_dom"/>
</dbReference>
<evidence type="ECO:0000256" key="1">
    <source>
        <dbReference type="ARBA" id="ARBA00003236"/>
    </source>
</evidence>
<dbReference type="GO" id="GO:0016810">
    <property type="term" value="F:hydrolase activity, acting on carbon-nitrogen (but not peptide) bonds"/>
    <property type="evidence" value="ECO:0007669"/>
    <property type="project" value="InterPro"/>
</dbReference>
<dbReference type="AlphaFoldDB" id="A0A085TRP5"/>
<dbReference type="PANTHER" id="PTHR43123">
    <property type="entry name" value="POLYSACCHARIDE DEACETYLASE-RELATED"/>
    <property type="match status" value="1"/>
</dbReference>
<evidence type="ECO:0000256" key="2">
    <source>
        <dbReference type="ARBA" id="ARBA00010973"/>
    </source>
</evidence>
<reference evidence="7" key="1">
    <citation type="submission" date="2013-04" db="EMBL/GenBank/DDBJ databases">
        <title>Thioclava sp. 13D2W-2 Genome Sequencing.</title>
        <authorList>
            <person name="Lai Q."/>
            <person name="Li G."/>
            <person name="Shao Z."/>
        </authorList>
    </citation>
    <scope>NUCLEOTIDE SEQUENCE [LARGE SCALE GENOMIC DNA]</scope>
    <source>
        <strain evidence="7">13D2W-2</strain>
    </source>
</reference>
<dbReference type="SUPFAM" id="SSF88713">
    <property type="entry name" value="Glycoside hydrolase/deacetylase"/>
    <property type="match status" value="1"/>
</dbReference>
<dbReference type="InterPro" id="IPR011330">
    <property type="entry name" value="Glyco_hydro/deAcase_b/a-brl"/>
</dbReference>
<comment type="caution">
    <text evidence="6">The sequence shown here is derived from an EMBL/GenBank/DDBJ whole genome shotgun (WGS) entry which is preliminary data.</text>
</comment>
<dbReference type="CDD" id="cd10916">
    <property type="entry name" value="CE4_PuuE_HpPgdA_like"/>
    <property type="match status" value="1"/>
</dbReference>
<keyword evidence="7" id="KW-1185">Reference proteome</keyword>
<reference evidence="6 7" key="2">
    <citation type="journal article" date="2015" name="Antonie Van Leeuwenhoek">
        <title>Thioclava indica sp. nov., isolated from surface seawater of the Indian Ocean.</title>
        <authorList>
            <person name="Liu Y."/>
            <person name="Lai Q."/>
            <person name="Du J."/>
            <person name="Xu H."/>
            <person name="Jiang L."/>
            <person name="Shao Z."/>
        </authorList>
    </citation>
    <scope>NUCLEOTIDE SEQUENCE [LARGE SCALE GENOMIC DNA]</scope>
    <source>
        <strain evidence="6 7">13D2W-2</strain>
    </source>
</reference>
<evidence type="ECO:0000256" key="3">
    <source>
        <dbReference type="ARBA" id="ARBA00020071"/>
    </source>
</evidence>
<dbReference type="Proteomes" id="UP000028607">
    <property type="component" value="Unassembled WGS sequence"/>
</dbReference>
<feature type="domain" description="NodB homology" evidence="5">
    <location>
        <begin position="68"/>
        <end position="173"/>
    </location>
</feature>
<comment type="similarity">
    <text evidence="2">Belongs to the polysaccharide deacetylase family.</text>
</comment>